<dbReference type="Gramene" id="TraesCS6D03G0409200.1">
    <property type="protein sequence ID" value="TraesCS6D03G0409200.1.CDS"/>
    <property type="gene ID" value="TraesCS6D03G0409200"/>
</dbReference>
<dbReference type="Gramene" id="TraesCAD_scaffold_015241_01G000200.1">
    <property type="protein sequence ID" value="TraesCAD_scaffold_015241_01G000200.1"/>
    <property type="gene ID" value="TraesCAD_scaffold_015241_01G000200"/>
</dbReference>
<dbReference type="EnsemblPlants" id="TraesCS6D02G177900.1">
    <property type="protein sequence ID" value="TraesCS6D02G177900.1"/>
    <property type="gene ID" value="TraesCS6D02G177900"/>
</dbReference>
<dbReference type="OrthoDB" id="699343at2759"/>
<keyword evidence="2" id="KW-1185">Reference proteome</keyword>
<dbReference type="AlphaFoldDB" id="A0A3B6QGS8"/>
<evidence type="ECO:0000313" key="1">
    <source>
        <dbReference type="EnsemblPlants" id="TraesCS6D02G177900.1"/>
    </source>
</evidence>
<dbReference type="Gramene" id="TraesLAC6D03G03660670.1">
    <property type="protein sequence ID" value="TraesLAC6D03G03660670.1"/>
    <property type="gene ID" value="TraesLAC6D03G03660670"/>
</dbReference>
<dbReference type="Gramene" id="TraesJUL6D03G03742910.1">
    <property type="protein sequence ID" value="TraesJUL6D03G03742910.1"/>
    <property type="gene ID" value="TraesJUL6D03G03742910"/>
</dbReference>
<dbReference type="Gramene" id="TraesLDM6D03G03713570.1">
    <property type="protein sequence ID" value="TraesLDM6D03G03713570.1"/>
    <property type="gene ID" value="TraesLDM6D03G03713570"/>
</dbReference>
<dbReference type="Gramene" id="TraesCS6D02G177900.1">
    <property type="protein sequence ID" value="TraesCS6D02G177900.1"/>
    <property type="gene ID" value="TraesCS6D02G177900"/>
</dbReference>
<dbReference type="Proteomes" id="UP000019116">
    <property type="component" value="Chromosome 6D"/>
</dbReference>
<evidence type="ECO:0000313" key="2">
    <source>
        <dbReference type="Proteomes" id="UP000019116"/>
    </source>
</evidence>
<reference evidence="1" key="1">
    <citation type="submission" date="2018-08" db="EMBL/GenBank/DDBJ databases">
        <authorList>
            <person name="Rossello M."/>
        </authorList>
    </citation>
    <scope>NUCLEOTIDE SEQUENCE [LARGE SCALE GENOMIC DNA]</scope>
    <source>
        <strain evidence="1">cv. Chinese Spring</strain>
    </source>
</reference>
<reference evidence="1" key="2">
    <citation type="submission" date="2018-10" db="UniProtKB">
        <authorList>
            <consortium name="EnsemblPlants"/>
        </authorList>
    </citation>
    <scope>IDENTIFICATION</scope>
</reference>
<dbReference type="OMA" id="IRDVCTY"/>
<dbReference type="Gramene" id="TraesSTA6D03G03703800.1">
    <property type="protein sequence ID" value="TraesSTA6D03G03703800.1"/>
    <property type="gene ID" value="TraesSTA6D03G03703800"/>
</dbReference>
<sequence>MPRCIFLHVWSFVWIQVPQLLALHGYSLFLVPLFSNRAPSLSEHSTFLVCSTHYTPSTQSWDQNHTLDHIFHKRKGQVAAAKGRSPSLHTVNQSYLIGHKGIFTIRDVCTY</sequence>
<name>A0A3B6QGS8_WHEAT</name>
<dbReference type="Gramene" id="TraesARI6D03G03673920.1">
    <property type="protein sequence ID" value="TraesARI6D03G03673920.1"/>
    <property type="gene ID" value="TraesARI6D03G03673920"/>
</dbReference>
<dbReference type="Gramene" id="TraesCLE_scaffold_019597_01G000200.1">
    <property type="protein sequence ID" value="TraesCLE_scaffold_019597_01G000200.1"/>
    <property type="gene ID" value="TraesCLE_scaffold_019597_01G000200"/>
</dbReference>
<protein>
    <submittedName>
        <fullName evidence="1">Uncharacterized protein</fullName>
    </submittedName>
</protein>
<organism evidence="1">
    <name type="scientific">Triticum aestivum</name>
    <name type="common">Wheat</name>
    <dbReference type="NCBI Taxonomy" id="4565"/>
    <lineage>
        <taxon>Eukaryota</taxon>
        <taxon>Viridiplantae</taxon>
        <taxon>Streptophyta</taxon>
        <taxon>Embryophyta</taxon>
        <taxon>Tracheophyta</taxon>
        <taxon>Spermatophyta</taxon>
        <taxon>Magnoliopsida</taxon>
        <taxon>Liliopsida</taxon>
        <taxon>Poales</taxon>
        <taxon>Poaceae</taxon>
        <taxon>BOP clade</taxon>
        <taxon>Pooideae</taxon>
        <taxon>Triticodae</taxon>
        <taxon>Triticeae</taxon>
        <taxon>Triticinae</taxon>
        <taxon>Triticum</taxon>
    </lineage>
</organism>
<dbReference type="Gramene" id="TraesJAG6D03G03693050.1">
    <property type="protein sequence ID" value="TraesJAG6D03G03693050.1"/>
    <property type="gene ID" value="TraesJAG6D03G03693050"/>
</dbReference>
<dbReference type="Gramene" id="TraesMAC6D03G03708500.1">
    <property type="protein sequence ID" value="TraesMAC6D03G03708500.1"/>
    <property type="gene ID" value="TraesMAC6D03G03708500"/>
</dbReference>
<accession>A0A3B6QGS8</accession>
<dbReference type="Gramene" id="TraesSYM6D03G03657390.1">
    <property type="protein sequence ID" value="TraesSYM6D03G03657390.1"/>
    <property type="gene ID" value="TraesSYM6D03G03657390"/>
</dbReference>
<dbReference type="Gramene" id="TraesWEE_scaffold_015304_01G000100.1">
    <property type="protein sequence ID" value="TraesWEE_scaffold_015304_01G000100.1"/>
    <property type="gene ID" value="TraesWEE_scaffold_015304_01G000100"/>
</dbReference>
<dbReference type="Gramene" id="TraesNOR6D03G03750440.1">
    <property type="protein sequence ID" value="TraesNOR6D03G03750440.1"/>
    <property type="gene ID" value="TraesNOR6D03G03750440"/>
</dbReference>
<dbReference type="Gramene" id="TraesRN6D0100439700.1">
    <property type="protein sequence ID" value="TraesRN6D0100439700.1"/>
    <property type="gene ID" value="TraesRN6D0100439700"/>
</dbReference>
<dbReference type="Gramene" id="TraesROB_scaffold_003450_01G000200.1">
    <property type="protein sequence ID" value="TraesROB_scaffold_003450_01G000200.1"/>
    <property type="gene ID" value="TraesROB_scaffold_003450_01G000200"/>
</dbReference>
<proteinExistence type="predicted"/>